<name>A0A8J4EJ15_9ACTN</name>
<dbReference type="InterPro" id="IPR002397">
    <property type="entry name" value="Cyt_P450_B"/>
</dbReference>
<reference evidence="8" key="1">
    <citation type="submission" date="2021-01" db="EMBL/GenBank/DDBJ databases">
        <title>Whole genome shotgun sequence of Virgisporangium ochraceum NBRC 16418.</title>
        <authorList>
            <person name="Komaki H."/>
            <person name="Tamura T."/>
        </authorList>
    </citation>
    <scope>NUCLEOTIDE SEQUENCE</scope>
    <source>
        <strain evidence="8">NBRC 16418</strain>
    </source>
</reference>
<dbReference type="Proteomes" id="UP000635606">
    <property type="component" value="Unassembled WGS sequence"/>
</dbReference>
<evidence type="ECO:0000256" key="7">
    <source>
        <dbReference type="RuleBase" id="RU000461"/>
    </source>
</evidence>
<dbReference type="GO" id="GO:0005506">
    <property type="term" value="F:iron ion binding"/>
    <property type="evidence" value="ECO:0007669"/>
    <property type="project" value="InterPro"/>
</dbReference>
<dbReference type="PROSITE" id="PS00086">
    <property type="entry name" value="CYTOCHROME_P450"/>
    <property type="match status" value="1"/>
</dbReference>
<evidence type="ECO:0000256" key="3">
    <source>
        <dbReference type="ARBA" id="ARBA00022723"/>
    </source>
</evidence>
<dbReference type="GO" id="GO:0017000">
    <property type="term" value="P:antibiotic biosynthetic process"/>
    <property type="evidence" value="ECO:0007669"/>
    <property type="project" value="UniProtKB-ARBA"/>
</dbReference>
<dbReference type="PRINTS" id="PR00359">
    <property type="entry name" value="BP450"/>
</dbReference>
<dbReference type="GO" id="GO:0016705">
    <property type="term" value="F:oxidoreductase activity, acting on paired donors, with incorporation or reduction of molecular oxygen"/>
    <property type="evidence" value="ECO:0007669"/>
    <property type="project" value="InterPro"/>
</dbReference>
<evidence type="ECO:0000256" key="4">
    <source>
        <dbReference type="ARBA" id="ARBA00023002"/>
    </source>
</evidence>
<comment type="similarity">
    <text evidence="1 7">Belongs to the cytochrome P450 family.</text>
</comment>
<protein>
    <submittedName>
        <fullName evidence="8">Cytochrome P450</fullName>
    </submittedName>
</protein>
<dbReference type="AlphaFoldDB" id="A0A8J4EJ15"/>
<dbReference type="RefSeq" id="WP_203933641.1">
    <property type="nucleotide sequence ID" value="NZ_BOPH01000125.1"/>
</dbReference>
<dbReference type="CDD" id="cd11032">
    <property type="entry name" value="P450_EryK-like"/>
    <property type="match status" value="1"/>
</dbReference>
<dbReference type="GO" id="GO:0004497">
    <property type="term" value="F:monooxygenase activity"/>
    <property type="evidence" value="ECO:0007669"/>
    <property type="project" value="UniProtKB-KW"/>
</dbReference>
<keyword evidence="3 7" id="KW-0479">Metal-binding</keyword>
<evidence type="ECO:0000313" key="9">
    <source>
        <dbReference type="Proteomes" id="UP000635606"/>
    </source>
</evidence>
<dbReference type="InterPro" id="IPR036396">
    <property type="entry name" value="Cyt_P450_sf"/>
</dbReference>
<keyword evidence="9" id="KW-1185">Reference proteome</keyword>
<dbReference type="PANTHER" id="PTHR46696">
    <property type="entry name" value="P450, PUTATIVE (EUROFUNG)-RELATED"/>
    <property type="match status" value="1"/>
</dbReference>
<dbReference type="EMBL" id="BOPH01000125">
    <property type="protein sequence ID" value="GIJ73827.1"/>
    <property type="molecule type" value="Genomic_DNA"/>
</dbReference>
<evidence type="ECO:0000256" key="6">
    <source>
        <dbReference type="ARBA" id="ARBA00023033"/>
    </source>
</evidence>
<evidence type="ECO:0000256" key="2">
    <source>
        <dbReference type="ARBA" id="ARBA00022617"/>
    </source>
</evidence>
<dbReference type="Pfam" id="PF00067">
    <property type="entry name" value="p450"/>
    <property type="match status" value="1"/>
</dbReference>
<dbReference type="InterPro" id="IPR001128">
    <property type="entry name" value="Cyt_P450"/>
</dbReference>
<keyword evidence="4 7" id="KW-0560">Oxidoreductase</keyword>
<comment type="caution">
    <text evidence="8">The sequence shown here is derived from an EMBL/GenBank/DDBJ whole genome shotgun (WGS) entry which is preliminary data.</text>
</comment>
<dbReference type="PANTHER" id="PTHR46696:SF1">
    <property type="entry name" value="CYTOCHROME P450 YJIB-RELATED"/>
    <property type="match status" value="1"/>
</dbReference>
<evidence type="ECO:0000256" key="1">
    <source>
        <dbReference type="ARBA" id="ARBA00010617"/>
    </source>
</evidence>
<keyword evidence="6 7" id="KW-0503">Monooxygenase</keyword>
<dbReference type="GO" id="GO:0020037">
    <property type="term" value="F:heme binding"/>
    <property type="evidence" value="ECO:0007669"/>
    <property type="project" value="InterPro"/>
</dbReference>
<sequence length="398" mass="45163">MSIATKLAADPTSVEAQNAFFPWLRERRENAPVSLDPETGHWSVFRYDDCVRVMNDPHTFSNDLTDLTPPQEDYDLFLKGNLATMDEPRHRRMRLLVSRAFTPRFIASLKPRMIQIAAGILDGLDGTDEFDVVPTLASSLPLTVICELLGVPMEDRETFREWAHVIHDNGGESVEQMLVVAPAVRAMNGYLRSLIRQRRAHPREDLVTKMVSAEHEGRRLEEDEIIGFIGLLLIAGHLTTTAMITNIPSLFDSRPDLWTQLRADRDLVKGTIEEIVRYRPSFTRFVRRTLAESEIGGQRIPAGDLLNVWIASANRDEAHFQRPDEFDIRRDPNRHLGFGQGIHYCIGAWLARIEGDVALNALLDRFTRVSVQHERGVTYLDPDIMLGATVLPVRVTRP</sequence>
<proteinExistence type="inferred from homology"/>
<organism evidence="8 9">
    <name type="scientific">Virgisporangium ochraceum</name>
    <dbReference type="NCBI Taxonomy" id="65505"/>
    <lineage>
        <taxon>Bacteria</taxon>
        <taxon>Bacillati</taxon>
        <taxon>Actinomycetota</taxon>
        <taxon>Actinomycetes</taxon>
        <taxon>Micromonosporales</taxon>
        <taxon>Micromonosporaceae</taxon>
        <taxon>Virgisporangium</taxon>
    </lineage>
</organism>
<keyword evidence="5 7" id="KW-0408">Iron</keyword>
<gene>
    <name evidence="8" type="ORF">Voc01_087440</name>
</gene>
<evidence type="ECO:0000256" key="5">
    <source>
        <dbReference type="ARBA" id="ARBA00023004"/>
    </source>
</evidence>
<dbReference type="InterPro" id="IPR017972">
    <property type="entry name" value="Cyt_P450_CS"/>
</dbReference>
<dbReference type="FunFam" id="1.10.630.10:FF:000018">
    <property type="entry name" value="Cytochrome P450 monooxygenase"/>
    <property type="match status" value="1"/>
</dbReference>
<dbReference type="SUPFAM" id="SSF48264">
    <property type="entry name" value="Cytochrome P450"/>
    <property type="match status" value="1"/>
</dbReference>
<dbReference type="Gene3D" id="1.10.630.10">
    <property type="entry name" value="Cytochrome P450"/>
    <property type="match status" value="1"/>
</dbReference>
<evidence type="ECO:0000313" key="8">
    <source>
        <dbReference type="EMBL" id="GIJ73827.1"/>
    </source>
</evidence>
<accession>A0A8J4EJ15</accession>
<keyword evidence="2 7" id="KW-0349">Heme</keyword>